<organism evidence="1 2">
    <name type="scientific">Seinonella peptonophila</name>
    <dbReference type="NCBI Taxonomy" id="112248"/>
    <lineage>
        <taxon>Bacteria</taxon>
        <taxon>Bacillati</taxon>
        <taxon>Bacillota</taxon>
        <taxon>Bacilli</taxon>
        <taxon>Bacillales</taxon>
        <taxon>Thermoactinomycetaceae</taxon>
        <taxon>Seinonella</taxon>
    </lineage>
</organism>
<accession>A0A1M5B7Q4</accession>
<keyword evidence="2" id="KW-1185">Reference proteome</keyword>
<name>A0A1M5B7Q4_9BACL</name>
<dbReference type="Proteomes" id="UP000184476">
    <property type="component" value="Unassembled WGS sequence"/>
</dbReference>
<gene>
    <name evidence="1" type="ORF">SAMN05444392_11919</name>
</gene>
<protein>
    <submittedName>
        <fullName evidence="1">Uncharacterized protein</fullName>
    </submittedName>
</protein>
<proteinExistence type="predicted"/>
<dbReference type="AlphaFoldDB" id="A0A1M5B7Q4"/>
<sequence>MKGHEPTVRTVNELTLLGRSEDEDLLRRNCDGQAELAVLVPLRQEVVRAALERHLPEELLLVSRHPLHQLAESLLVQSKRSTRLGAGEVEEHPPPIERQAIPLTVGTRGGDPEFPQVHLNRQLCTFLYRTAQRLGCT</sequence>
<dbReference type="EMBL" id="FQVL01000019">
    <property type="protein sequence ID" value="SHF38460.1"/>
    <property type="molecule type" value="Genomic_DNA"/>
</dbReference>
<reference evidence="1 2" key="1">
    <citation type="submission" date="2016-11" db="EMBL/GenBank/DDBJ databases">
        <authorList>
            <person name="Jaros S."/>
            <person name="Januszkiewicz K."/>
            <person name="Wedrychowicz H."/>
        </authorList>
    </citation>
    <scope>NUCLEOTIDE SEQUENCE [LARGE SCALE GENOMIC DNA]</scope>
    <source>
        <strain evidence="1 2">DSM 44666</strain>
    </source>
</reference>
<evidence type="ECO:0000313" key="2">
    <source>
        <dbReference type="Proteomes" id="UP000184476"/>
    </source>
</evidence>
<evidence type="ECO:0000313" key="1">
    <source>
        <dbReference type="EMBL" id="SHF38460.1"/>
    </source>
</evidence>